<dbReference type="AlphaFoldDB" id="A0A2D3LI09"/>
<evidence type="ECO:0000313" key="1">
    <source>
        <dbReference type="EMBL" id="ATV30194.1"/>
    </source>
</evidence>
<protein>
    <submittedName>
        <fullName evidence="1">Uncharacterized protein</fullName>
    </submittedName>
</protein>
<dbReference type="EMBL" id="CP024727">
    <property type="protein sequence ID" value="ATV30194.1"/>
    <property type="molecule type" value="Genomic_DNA"/>
</dbReference>
<evidence type="ECO:0000313" key="2">
    <source>
        <dbReference type="Proteomes" id="UP000230742"/>
    </source>
</evidence>
<proteinExistence type="predicted"/>
<gene>
    <name evidence="1" type="ORF">CTM46_01235</name>
</gene>
<reference evidence="1 2" key="1">
    <citation type="submission" date="2017-11" db="EMBL/GenBank/DDBJ databases">
        <title>Genome sequencing of Prevotella intermedia KCOM 1949.</title>
        <authorList>
            <person name="Kook J.-K."/>
            <person name="Park S.-N."/>
            <person name="Lim Y.K."/>
        </authorList>
    </citation>
    <scope>NUCLEOTIDE SEQUENCE [LARGE SCALE GENOMIC DNA]</scope>
    <source>
        <strain evidence="1 2">KCOM 1949</strain>
    </source>
</reference>
<dbReference type="Proteomes" id="UP000230742">
    <property type="component" value="Chromosome 1"/>
</dbReference>
<sequence length="91" mass="10796">MIAAFSYHFFYATETESNKIQTLPTTFLKSCYCCSPILKTQQYFLSYKQEKGGKRVKIYYKRNYRVTTLLSTLCKTYCFAFQKRLFCTVKA</sequence>
<name>A0A2D3LI09_PREIN</name>
<accession>A0A2D3LI09</accession>
<organism evidence="1 2">
    <name type="scientific">Prevotella intermedia</name>
    <dbReference type="NCBI Taxonomy" id="28131"/>
    <lineage>
        <taxon>Bacteria</taxon>
        <taxon>Pseudomonadati</taxon>
        <taxon>Bacteroidota</taxon>
        <taxon>Bacteroidia</taxon>
        <taxon>Bacteroidales</taxon>
        <taxon>Prevotellaceae</taxon>
        <taxon>Prevotella</taxon>
    </lineage>
</organism>